<dbReference type="Pfam" id="PF00498">
    <property type="entry name" value="FHA"/>
    <property type="match status" value="1"/>
</dbReference>
<evidence type="ECO:0000313" key="3">
    <source>
        <dbReference type="EMBL" id="MCQ4043206.1"/>
    </source>
</evidence>
<organism evidence="3 4">
    <name type="scientific">Streptantibioticus rubrisoli</name>
    <dbReference type="NCBI Taxonomy" id="1387313"/>
    <lineage>
        <taxon>Bacteria</taxon>
        <taxon>Bacillati</taxon>
        <taxon>Actinomycetota</taxon>
        <taxon>Actinomycetes</taxon>
        <taxon>Kitasatosporales</taxon>
        <taxon>Streptomycetaceae</taxon>
        <taxon>Streptantibioticus</taxon>
    </lineage>
</organism>
<dbReference type="SUPFAM" id="SSF49879">
    <property type="entry name" value="SMAD/FHA domain"/>
    <property type="match status" value="1"/>
</dbReference>
<dbReference type="Proteomes" id="UP001206206">
    <property type="component" value="Unassembled WGS sequence"/>
</dbReference>
<dbReference type="InterPro" id="IPR008984">
    <property type="entry name" value="SMAD_FHA_dom_sf"/>
</dbReference>
<evidence type="ECO:0000313" key="4">
    <source>
        <dbReference type="Proteomes" id="UP001206206"/>
    </source>
</evidence>
<keyword evidence="4" id="KW-1185">Reference proteome</keyword>
<dbReference type="PANTHER" id="PTHR23308">
    <property type="entry name" value="NUCLEAR INHIBITOR OF PROTEIN PHOSPHATASE-1"/>
    <property type="match status" value="1"/>
</dbReference>
<dbReference type="CDD" id="cd00060">
    <property type="entry name" value="FHA"/>
    <property type="match status" value="1"/>
</dbReference>
<dbReference type="SMART" id="SM00240">
    <property type="entry name" value="FHA"/>
    <property type="match status" value="1"/>
</dbReference>
<accession>A0ABT1PCX4</accession>
<evidence type="ECO:0000256" key="1">
    <source>
        <dbReference type="ARBA" id="ARBA00022553"/>
    </source>
</evidence>
<dbReference type="EMBL" id="JANFNH010000012">
    <property type="protein sequence ID" value="MCQ4043206.1"/>
    <property type="molecule type" value="Genomic_DNA"/>
</dbReference>
<dbReference type="InterPro" id="IPR012551">
    <property type="entry name" value="DUF1707_SHOCT-like"/>
</dbReference>
<keyword evidence="1" id="KW-0597">Phosphoprotein</keyword>
<dbReference type="PROSITE" id="PS50006">
    <property type="entry name" value="FHA_DOMAIN"/>
    <property type="match status" value="1"/>
</dbReference>
<dbReference type="RefSeq" id="WP_255928062.1">
    <property type="nucleotide sequence ID" value="NZ_JANFNH010000012.1"/>
</dbReference>
<dbReference type="Pfam" id="PF08044">
    <property type="entry name" value="DUF1707"/>
    <property type="match status" value="1"/>
</dbReference>
<sequence>MTSSELRTHSDRPSDADRERAIEVLKENAVRGRLSHETFLQRMEIAMVTRGQAELDALVADLPSGGRMVRWATGVVSTASAFTMRLRKAWWAERLPKLMLPEPGPYPLRIGRDYASGLRIGDDSVSRVHAELRREGDVWVLRDLGSMNGTWVNGQRLTGAAEVRPGDLVTFGRIGFRLADR</sequence>
<dbReference type="InterPro" id="IPR050923">
    <property type="entry name" value="Cell_Proc_Reg/RNA_Proc"/>
</dbReference>
<comment type="caution">
    <text evidence="3">The sequence shown here is derived from an EMBL/GenBank/DDBJ whole genome shotgun (WGS) entry which is preliminary data.</text>
</comment>
<proteinExistence type="predicted"/>
<reference evidence="3 4" key="1">
    <citation type="submission" date="2022-06" db="EMBL/GenBank/DDBJ databases">
        <title>Draft genome sequence of type strain Streptomyces rubrisoli DSM 42083.</title>
        <authorList>
            <person name="Duangmal K."/>
            <person name="Klaysubun C."/>
        </authorList>
    </citation>
    <scope>NUCLEOTIDE SEQUENCE [LARGE SCALE GENOMIC DNA]</scope>
    <source>
        <strain evidence="3 4">DSM 42083</strain>
    </source>
</reference>
<evidence type="ECO:0000259" key="2">
    <source>
        <dbReference type="PROSITE" id="PS50006"/>
    </source>
</evidence>
<dbReference type="InterPro" id="IPR000253">
    <property type="entry name" value="FHA_dom"/>
</dbReference>
<protein>
    <submittedName>
        <fullName evidence="3">FHA domain-containing protein</fullName>
    </submittedName>
</protein>
<feature type="domain" description="FHA" evidence="2">
    <location>
        <begin position="108"/>
        <end position="157"/>
    </location>
</feature>
<gene>
    <name evidence="3" type="ORF">NON19_14500</name>
</gene>
<name>A0ABT1PCX4_9ACTN</name>
<dbReference type="Gene3D" id="2.60.200.20">
    <property type="match status" value="1"/>
</dbReference>